<dbReference type="OMA" id="IKESWGH"/>
<evidence type="ECO:0000313" key="4">
    <source>
        <dbReference type="Proteomes" id="UP000017836"/>
    </source>
</evidence>
<keyword evidence="1" id="KW-0677">Repeat</keyword>
<gene>
    <name evidence="3" type="ORF">AMTR_s00006p00255060</name>
</gene>
<accession>W1PFE8</accession>
<dbReference type="Pfam" id="PF23598">
    <property type="entry name" value="LRR_14"/>
    <property type="match status" value="1"/>
</dbReference>
<dbReference type="eggNOG" id="KOG4658">
    <property type="taxonomic scope" value="Eukaryota"/>
</dbReference>
<dbReference type="SUPFAM" id="SSF52047">
    <property type="entry name" value="RNI-like"/>
    <property type="match status" value="1"/>
</dbReference>
<reference evidence="4" key="1">
    <citation type="journal article" date="2013" name="Science">
        <title>The Amborella genome and the evolution of flowering plants.</title>
        <authorList>
            <consortium name="Amborella Genome Project"/>
        </authorList>
    </citation>
    <scope>NUCLEOTIDE SEQUENCE [LARGE SCALE GENOMIC DNA]</scope>
</reference>
<protein>
    <recommendedName>
        <fullName evidence="2">Disease resistance R13L4/SHOC-2-like LRR domain-containing protein</fullName>
    </recommendedName>
</protein>
<sequence>MRHLRSLCLSSHHLILPDLEGLAFPPEHLKKLRLQRVLVKLPSWVCGLQNLTKLILSHSELKEDVFPMLEQLPKLRVLHLLFDAYIGKELACVSMEGFPQLQSLTLDSLPNLEESKGVEQGAMPCHAMPQESNH</sequence>
<evidence type="ECO:0000256" key="1">
    <source>
        <dbReference type="ARBA" id="ARBA00022737"/>
    </source>
</evidence>
<dbReference type="AlphaFoldDB" id="W1PFE8"/>
<evidence type="ECO:0000313" key="3">
    <source>
        <dbReference type="EMBL" id="ERN05785.1"/>
    </source>
</evidence>
<dbReference type="HOGENOM" id="CLU_1899017_0_0_1"/>
<dbReference type="Gene3D" id="3.80.10.10">
    <property type="entry name" value="Ribonuclease Inhibitor"/>
    <property type="match status" value="1"/>
</dbReference>
<dbReference type="InterPro" id="IPR055414">
    <property type="entry name" value="LRR_R13L4/SHOC2-like"/>
</dbReference>
<dbReference type="Proteomes" id="UP000017836">
    <property type="component" value="Unassembled WGS sequence"/>
</dbReference>
<organism evidence="3 4">
    <name type="scientific">Amborella trichopoda</name>
    <dbReference type="NCBI Taxonomy" id="13333"/>
    <lineage>
        <taxon>Eukaryota</taxon>
        <taxon>Viridiplantae</taxon>
        <taxon>Streptophyta</taxon>
        <taxon>Embryophyta</taxon>
        <taxon>Tracheophyta</taxon>
        <taxon>Spermatophyta</taxon>
        <taxon>Magnoliopsida</taxon>
        <taxon>Amborellales</taxon>
        <taxon>Amborellaceae</taxon>
        <taxon>Amborella</taxon>
    </lineage>
</organism>
<dbReference type="Gramene" id="ERN05785">
    <property type="protein sequence ID" value="ERN05785"/>
    <property type="gene ID" value="AMTR_s00006p00255060"/>
</dbReference>
<keyword evidence="4" id="KW-1185">Reference proteome</keyword>
<proteinExistence type="predicted"/>
<evidence type="ECO:0000259" key="2">
    <source>
        <dbReference type="Pfam" id="PF23598"/>
    </source>
</evidence>
<feature type="domain" description="Disease resistance R13L4/SHOC-2-like LRR" evidence="2">
    <location>
        <begin position="1"/>
        <end position="124"/>
    </location>
</feature>
<name>W1PFE8_AMBTC</name>
<dbReference type="EMBL" id="KI393980">
    <property type="protein sequence ID" value="ERN05785.1"/>
    <property type="molecule type" value="Genomic_DNA"/>
</dbReference>
<dbReference type="InterPro" id="IPR032675">
    <property type="entry name" value="LRR_dom_sf"/>
</dbReference>